<keyword evidence="2" id="KW-0805">Transcription regulation</keyword>
<dbReference type="SUPFAM" id="SSF46785">
    <property type="entry name" value="Winged helix' DNA-binding domain"/>
    <property type="match status" value="1"/>
</dbReference>
<dbReference type="SUPFAM" id="SSF53850">
    <property type="entry name" value="Periplasmic binding protein-like II"/>
    <property type="match status" value="1"/>
</dbReference>
<dbReference type="NCBIfam" id="NF040786">
    <property type="entry name" value="LysR_Sec_metab"/>
    <property type="match status" value="1"/>
</dbReference>
<dbReference type="PANTHER" id="PTHR30126">
    <property type="entry name" value="HTH-TYPE TRANSCRIPTIONAL REGULATOR"/>
    <property type="match status" value="1"/>
</dbReference>
<evidence type="ECO:0000313" key="7">
    <source>
        <dbReference type="Proteomes" id="UP000823894"/>
    </source>
</evidence>
<dbReference type="EMBL" id="DWWK01000196">
    <property type="protein sequence ID" value="HJC39742.1"/>
    <property type="molecule type" value="Genomic_DNA"/>
</dbReference>
<dbReference type="GO" id="GO:0000976">
    <property type="term" value="F:transcription cis-regulatory region binding"/>
    <property type="evidence" value="ECO:0007669"/>
    <property type="project" value="TreeGrafter"/>
</dbReference>
<sequence length="302" mass="33372">MNLKQLEAFARVAETKSFSEAAKRLYLTQPTVSAHVSALEKELGVCLLLRTTKEVSLTEEGKALYGYAVQMLDLEQEIREHFGRRKSGKSVLRIAASTIPSQYLLPEIMVRFRERYPGVRLSVAETDSAGVVGQIVSGEADIGFAGTVMEQKHCVYIPFYQDELVVIAPGEGAGEPESAGETAGWIRRMPVILREEGSGTRKEAQRLLRQLGIELSELNIAASIENQETIKRSVRNGMGISILSRLAAEDEIKSGVLRAVPLGETGGKRNINLVFDRRFVHSAEAEALIDLVKKMYPEKIEI</sequence>
<keyword evidence="4" id="KW-0804">Transcription</keyword>
<gene>
    <name evidence="6" type="ORF">H9757_11915</name>
</gene>
<dbReference type="Gene3D" id="3.40.190.10">
    <property type="entry name" value="Periplasmic binding protein-like II"/>
    <property type="match status" value="2"/>
</dbReference>
<dbReference type="PROSITE" id="PS50931">
    <property type="entry name" value="HTH_LYSR"/>
    <property type="match status" value="1"/>
</dbReference>
<dbReference type="InterPro" id="IPR000847">
    <property type="entry name" value="LysR_HTH_N"/>
</dbReference>
<dbReference type="AlphaFoldDB" id="A0A9D2NXH2"/>
<accession>A0A9D2NXH2</accession>
<organism evidence="6 7">
    <name type="scientific">Candidatus Mediterraneibacter faecigallinarum</name>
    <dbReference type="NCBI Taxonomy" id="2838669"/>
    <lineage>
        <taxon>Bacteria</taxon>
        <taxon>Bacillati</taxon>
        <taxon>Bacillota</taxon>
        <taxon>Clostridia</taxon>
        <taxon>Lachnospirales</taxon>
        <taxon>Lachnospiraceae</taxon>
        <taxon>Mediterraneibacter</taxon>
    </lineage>
</organism>
<dbReference type="InterPro" id="IPR036390">
    <property type="entry name" value="WH_DNA-bd_sf"/>
</dbReference>
<comment type="similarity">
    <text evidence="1">Belongs to the LysR transcriptional regulatory family.</text>
</comment>
<keyword evidence="3" id="KW-0238">DNA-binding</keyword>
<dbReference type="Pfam" id="PF00126">
    <property type="entry name" value="HTH_1"/>
    <property type="match status" value="1"/>
</dbReference>
<evidence type="ECO:0000313" key="6">
    <source>
        <dbReference type="EMBL" id="HJC39742.1"/>
    </source>
</evidence>
<feature type="domain" description="HTH lysR-type" evidence="5">
    <location>
        <begin position="1"/>
        <end position="58"/>
    </location>
</feature>
<evidence type="ECO:0000256" key="4">
    <source>
        <dbReference type="ARBA" id="ARBA00023163"/>
    </source>
</evidence>
<proteinExistence type="inferred from homology"/>
<reference evidence="6" key="2">
    <citation type="submission" date="2021-04" db="EMBL/GenBank/DDBJ databases">
        <authorList>
            <person name="Gilroy R."/>
        </authorList>
    </citation>
    <scope>NUCLEOTIDE SEQUENCE</scope>
    <source>
        <strain evidence="6">ChiGjej1B1-1692</strain>
    </source>
</reference>
<comment type="caution">
    <text evidence="6">The sequence shown here is derived from an EMBL/GenBank/DDBJ whole genome shotgun (WGS) entry which is preliminary data.</text>
</comment>
<dbReference type="Gene3D" id="1.10.10.10">
    <property type="entry name" value="Winged helix-like DNA-binding domain superfamily/Winged helix DNA-binding domain"/>
    <property type="match status" value="1"/>
</dbReference>
<dbReference type="InterPro" id="IPR047788">
    <property type="entry name" value="LysR-like_Sec_metab"/>
</dbReference>
<reference evidence="6" key="1">
    <citation type="journal article" date="2021" name="PeerJ">
        <title>Extensive microbial diversity within the chicken gut microbiome revealed by metagenomics and culture.</title>
        <authorList>
            <person name="Gilroy R."/>
            <person name="Ravi A."/>
            <person name="Getino M."/>
            <person name="Pursley I."/>
            <person name="Horton D.L."/>
            <person name="Alikhan N.F."/>
            <person name="Baker D."/>
            <person name="Gharbi K."/>
            <person name="Hall N."/>
            <person name="Watson M."/>
            <person name="Adriaenssens E.M."/>
            <person name="Foster-Nyarko E."/>
            <person name="Jarju S."/>
            <person name="Secka A."/>
            <person name="Antonio M."/>
            <person name="Oren A."/>
            <person name="Chaudhuri R.R."/>
            <person name="La Ragione R."/>
            <person name="Hildebrand F."/>
            <person name="Pallen M.J."/>
        </authorList>
    </citation>
    <scope>NUCLEOTIDE SEQUENCE</scope>
    <source>
        <strain evidence="6">ChiGjej1B1-1692</strain>
    </source>
</reference>
<evidence type="ECO:0000259" key="5">
    <source>
        <dbReference type="PROSITE" id="PS50931"/>
    </source>
</evidence>
<evidence type="ECO:0000256" key="3">
    <source>
        <dbReference type="ARBA" id="ARBA00023125"/>
    </source>
</evidence>
<dbReference type="InterPro" id="IPR005119">
    <property type="entry name" value="LysR_subst-bd"/>
</dbReference>
<dbReference type="PRINTS" id="PR00039">
    <property type="entry name" value="HTHLYSR"/>
</dbReference>
<dbReference type="InterPro" id="IPR036388">
    <property type="entry name" value="WH-like_DNA-bd_sf"/>
</dbReference>
<dbReference type="Proteomes" id="UP000823894">
    <property type="component" value="Unassembled WGS sequence"/>
</dbReference>
<dbReference type="Pfam" id="PF03466">
    <property type="entry name" value="LysR_substrate"/>
    <property type="match status" value="1"/>
</dbReference>
<dbReference type="FunFam" id="1.10.10.10:FF:000001">
    <property type="entry name" value="LysR family transcriptional regulator"/>
    <property type="match status" value="1"/>
</dbReference>
<evidence type="ECO:0000256" key="2">
    <source>
        <dbReference type="ARBA" id="ARBA00023015"/>
    </source>
</evidence>
<evidence type="ECO:0000256" key="1">
    <source>
        <dbReference type="ARBA" id="ARBA00009437"/>
    </source>
</evidence>
<dbReference type="GO" id="GO:0003700">
    <property type="term" value="F:DNA-binding transcription factor activity"/>
    <property type="evidence" value="ECO:0007669"/>
    <property type="project" value="InterPro"/>
</dbReference>
<protein>
    <submittedName>
        <fullName evidence="6">LysR family transcriptional regulator</fullName>
    </submittedName>
</protein>
<dbReference type="PANTHER" id="PTHR30126:SF40">
    <property type="entry name" value="HTH-TYPE TRANSCRIPTIONAL REGULATOR GLTR"/>
    <property type="match status" value="1"/>
</dbReference>
<name>A0A9D2NXH2_9FIRM</name>